<evidence type="ECO:0000313" key="2">
    <source>
        <dbReference type="EMBL" id="KAH3666200.1"/>
    </source>
</evidence>
<dbReference type="RefSeq" id="XP_046061404.1">
    <property type="nucleotide sequence ID" value="XM_046205462.1"/>
</dbReference>
<dbReference type="Pfam" id="PF04139">
    <property type="entry name" value="Rad9"/>
    <property type="match status" value="1"/>
</dbReference>
<evidence type="ECO:0000313" key="3">
    <source>
        <dbReference type="Proteomes" id="UP000769157"/>
    </source>
</evidence>
<organism evidence="2 3">
    <name type="scientific">Ogataea philodendri</name>
    <dbReference type="NCBI Taxonomy" id="1378263"/>
    <lineage>
        <taxon>Eukaryota</taxon>
        <taxon>Fungi</taxon>
        <taxon>Dikarya</taxon>
        <taxon>Ascomycota</taxon>
        <taxon>Saccharomycotina</taxon>
        <taxon>Pichiomycetes</taxon>
        <taxon>Pichiales</taxon>
        <taxon>Pichiaceae</taxon>
        <taxon>Ogataea</taxon>
    </lineage>
</organism>
<dbReference type="Gene3D" id="3.70.10.10">
    <property type="match status" value="1"/>
</dbReference>
<proteinExistence type="predicted"/>
<comment type="caution">
    <text evidence="2">The sequence shown here is derived from an EMBL/GenBank/DDBJ whole genome shotgun (WGS) entry which is preliminary data.</text>
</comment>
<dbReference type="GO" id="GO:0006281">
    <property type="term" value="P:DNA repair"/>
    <property type="evidence" value="ECO:0007669"/>
    <property type="project" value="TreeGrafter"/>
</dbReference>
<feature type="region of interest" description="Disordered" evidence="1">
    <location>
        <begin position="381"/>
        <end position="409"/>
    </location>
</feature>
<dbReference type="GO" id="GO:0031573">
    <property type="term" value="P:mitotic intra-S DNA damage checkpoint signaling"/>
    <property type="evidence" value="ECO:0007669"/>
    <property type="project" value="TreeGrafter"/>
</dbReference>
<dbReference type="InterPro" id="IPR007268">
    <property type="entry name" value="Rad9/Ddc1"/>
</dbReference>
<feature type="region of interest" description="Disordered" evidence="1">
    <location>
        <begin position="343"/>
        <end position="363"/>
    </location>
</feature>
<sequence>MPFKLEAQIAEPVIWTRAVYALSTISDTIKFTLRESDGDYEINLTAINTSKTSSLTCTFKHDFFQSLTVEGEVPVLESIQTFSFLINSKTMNVCFKDCENARELKLLVIHEGFEDSTHIFSNKLFVESLSTNGVTKNYSLMFRPGFSSHDLKISHVYRKLLRSQDRGSHDYTEHDKVHLLVMEIRVLKKFLGMFGHGLEDFKVELYPEARKILLHGYNRQELLSRQNTSWASQPMSLSMQLSLNDITEDNCAEGDDKSSASFRLRDFRTFVQLSGADAGDCSIIYSYAGSPVVFEKVHTRSEKARTPVCVVTLTMIGDGESIDATQLRERDDNVKSVDTLFVSESGGQEHEPAQYEDSATQNPEETGLNQIFWENQKYHRATKHSAATPASQAGPPAPAQMPDIDPAHLEPTQVPVAKGLFD</sequence>
<dbReference type="AlphaFoldDB" id="A0A9P8T5K9"/>
<dbReference type="PANTHER" id="PTHR15237">
    <property type="entry name" value="DNA REPAIR PROTEIN RAD9"/>
    <property type="match status" value="1"/>
</dbReference>
<evidence type="ECO:0008006" key="4">
    <source>
        <dbReference type="Google" id="ProtNLM"/>
    </source>
</evidence>
<evidence type="ECO:0000256" key="1">
    <source>
        <dbReference type="SAM" id="MobiDB-lite"/>
    </source>
</evidence>
<dbReference type="GO" id="GO:0000076">
    <property type="term" value="P:DNA replication checkpoint signaling"/>
    <property type="evidence" value="ECO:0007669"/>
    <property type="project" value="TreeGrafter"/>
</dbReference>
<dbReference type="OrthoDB" id="3992718at2759"/>
<dbReference type="EMBL" id="JAEUBE010000295">
    <property type="protein sequence ID" value="KAH3666200.1"/>
    <property type="molecule type" value="Genomic_DNA"/>
</dbReference>
<reference evidence="2" key="2">
    <citation type="submission" date="2021-01" db="EMBL/GenBank/DDBJ databases">
        <authorList>
            <person name="Schikora-Tamarit M.A."/>
        </authorList>
    </citation>
    <scope>NUCLEOTIDE SEQUENCE</scope>
    <source>
        <strain evidence="2">CBS6075</strain>
    </source>
</reference>
<dbReference type="Proteomes" id="UP000769157">
    <property type="component" value="Unassembled WGS sequence"/>
</dbReference>
<accession>A0A9P8T5K9</accession>
<dbReference type="GO" id="GO:0071479">
    <property type="term" value="P:cellular response to ionizing radiation"/>
    <property type="evidence" value="ECO:0007669"/>
    <property type="project" value="TreeGrafter"/>
</dbReference>
<dbReference type="PANTHER" id="PTHR15237:SF0">
    <property type="entry name" value="CELL CYCLE CHECKPOINT CONTROL PROTEIN"/>
    <property type="match status" value="1"/>
</dbReference>
<feature type="compositionally biased region" description="Low complexity" evidence="1">
    <location>
        <begin position="385"/>
        <end position="394"/>
    </location>
</feature>
<gene>
    <name evidence="2" type="ORF">OGAPHI_004389</name>
</gene>
<dbReference type="GeneID" id="70236354"/>
<name>A0A9P8T5K9_9ASCO</name>
<dbReference type="SUPFAM" id="SSF55979">
    <property type="entry name" value="DNA clamp"/>
    <property type="match status" value="1"/>
</dbReference>
<dbReference type="GO" id="GO:0030896">
    <property type="term" value="C:checkpoint clamp complex"/>
    <property type="evidence" value="ECO:0007669"/>
    <property type="project" value="InterPro"/>
</dbReference>
<reference evidence="2" key="1">
    <citation type="journal article" date="2021" name="Open Biol.">
        <title>Shared evolutionary footprints suggest mitochondrial oxidative damage underlies multiple complex I losses in fungi.</title>
        <authorList>
            <person name="Schikora-Tamarit M.A."/>
            <person name="Marcet-Houben M."/>
            <person name="Nosek J."/>
            <person name="Gabaldon T."/>
        </authorList>
    </citation>
    <scope>NUCLEOTIDE SEQUENCE</scope>
    <source>
        <strain evidence="2">CBS6075</strain>
    </source>
</reference>
<protein>
    <recommendedName>
        <fullName evidence="4">DNA repair protein rad9</fullName>
    </recommendedName>
</protein>
<dbReference type="InterPro" id="IPR046938">
    <property type="entry name" value="DNA_clamp_sf"/>
</dbReference>
<keyword evidence="3" id="KW-1185">Reference proteome</keyword>